<organism evidence="8">
    <name type="scientific">Brachypodium distachyon</name>
    <name type="common">Purple false brome</name>
    <name type="synonym">Trachynia distachya</name>
    <dbReference type="NCBI Taxonomy" id="15368"/>
    <lineage>
        <taxon>Eukaryota</taxon>
        <taxon>Viridiplantae</taxon>
        <taxon>Streptophyta</taxon>
        <taxon>Embryophyta</taxon>
        <taxon>Tracheophyta</taxon>
        <taxon>Spermatophyta</taxon>
        <taxon>Magnoliopsida</taxon>
        <taxon>Liliopsida</taxon>
        <taxon>Poales</taxon>
        <taxon>Poaceae</taxon>
        <taxon>BOP clade</taxon>
        <taxon>Pooideae</taxon>
        <taxon>Stipodae</taxon>
        <taxon>Brachypodieae</taxon>
        <taxon>Brachypodium</taxon>
    </lineage>
</organism>
<dbReference type="PANTHER" id="PTHR10721">
    <property type="entry name" value="MITOCHONDRIAL IMPORT INNER MEMBRANE TRANSLOCASE SUBUNIT TIM44"/>
    <property type="match status" value="1"/>
</dbReference>
<reference evidence="9" key="3">
    <citation type="submission" date="2018-08" db="UniProtKB">
        <authorList>
            <consortium name="EnsemblPlants"/>
        </authorList>
    </citation>
    <scope>IDENTIFICATION</scope>
    <source>
        <strain evidence="9">cv. Bd21</strain>
    </source>
</reference>
<feature type="domain" description="Tim44-like" evidence="7">
    <location>
        <begin position="11"/>
        <end position="131"/>
    </location>
</feature>
<reference evidence="8" key="2">
    <citation type="submission" date="2017-06" db="EMBL/GenBank/DDBJ databases">
        <title>WGS assembly of Brachypodium distachyon.</title>
        <authorList>
            <consortium name="The International Brachypodium Initiative"/>
            <person name="Lucas S."/>
            <person name="Harmon-Smith M."/>
            <person name="Lail K."/>
            <person name="Tice H."/>
            <person name="Grimwood J."/>
            <person name="Bruce D."/>
            <person name="Barry K."/>
            <person name="Shu S."/>
            <person name="Lindquist E."/>
            <person name="Wang M."/>
            <person name="Pitluck S."/>
            <person name="Vogel J.P."/>
            <person name="Garvin D.F."/>
            <person name="Mockler T.C."/>
            <person name="Schmutz J."/>
            <person name="Rokhsar D."/>
            <person name="Bevan M.W."/>
        </authorList>
    </citation>
    <scope>NUCLEOTIDE SEQUENCE</scope>
    <source>
        <strain evidence="8">Bd21</strain>
    </source>
</reference>
<evidence type="ECO:0000256" key="5">
    <source>
        <dbReference type="ARBA" id="ARBA00023128"/>
    </source>
</evidence>
<keyword evidence="4" id="KW-0809">Transit peptide</keyword>
<keyword evidence="3" id="KW-0999">Mitochondrion inner membrane</keyword>
<dbReference type="Pfam" id="PF04280">
    <property type="entry name" value="Tim44"/>
    <property type="match status" value="1"/>
</dbReference>
<accession>A0A2K2DSR0</accession>
<comment type="subcellular location">
    <subcellularLocation>
        <location evidence="1">Mitochondrion inner membrane</location>
    </subcellularLocation>
</comment>
<dbReference type="SMART" id="SM00978">
    <property type="entry name" value="Tim44"/>
    <property type="match status" value="1"/>
</dbReference>
<evidence type="ECO:0000313" key="9">
    <source>
        <dbReference type="EnsemblPlants" id="PNT77312"/>
    </source>
</evidence>
<dbReference type="STRING" id="15368.A0A2K2DSR0"/>
<dbReference type="OrthoDB" id="1633834at2759"/>
<evidence type="ECO:0000256" key="2">
    <source>
        <dbReference type="ARBA" id="ARBA00009597"/>
    </source>
</evidence>
<evidence type="ECO:0000256" key="1">
    <source>
        <dbReference type="ARBA" id="ARBA00004273"/>
    </source>
</evidence>
<evidence type="ECO:0000256" key="4">
    <source>
        <dbReference type="ARBA" id="ARBA00022946"/>
    </source>
</evidence>
<dbReference type="InParanoid" id="A0A2K2DSR0"/>
<dbReference type="SUPFAM" id="SSF54427">
    <property type="entry name" value="NTF2-like"/>
    <property type="match status" value="1"/>
</dbReference>
<dbReference type="InterPro" id="IPR032710">
    <property type="entry name" value="NTF2-like_dom_sf"/>
</dbReference>
<evidence type="ECO:0000313" key="8">
    <source>
        <dbReference type="EMBL" id="PNT77312.1"/>
    </source>
</evidence>
<evidence type="ECO:0000313" key="10">
    <source>
        <dbReference type="Proteomes" id="UP000008810"/>
    </source>
</evidence>
<dbReference type="AlphaFoldDB" id="A0A2K2DSR0"/>
<evidence type="ECO:0000256" key="3">
    <source>
        <dbReference type="ARBA" id="ARBA00022792"/>
    </source>
</evidence>
<gene>
    <name evidence="8" type="ORF">BRADI_1g60993v3</name>
</gene>
<dbReference type="EMBL" id="CM000880">
    <property type="protein sequence ID" value="PNT77312.1"/>
    <property type="molecule type" value="Genomic_DNA"/>
</dbReference>
<keyword evidence="10" id="KW-1185">Reference proteome</keyword>
<dbReference type="InterPro" id="IPR007379">
    <property type="entry name" value="Tim44-like_dom"/>
</dbReference>
<dbReference type="Gene3D" id="3.10.450.240">
    <property type="match status" value="2"/>
</dbReference>
<keyword evidence="5" id="KW-0496">Mitochondrion</keyword>
<keyword evidence="6" id="KW-0472">Membrane</keyword>
<dbReference type="InterPro" id="IPR039544">
    <property type="entry name" value="Tim44-like"/>
</dbReference>
<evidence type="ECO:0000259" key="7">
    <source>
        <dbReference type="SMART" id="SM00978"/>
    </source>
</evidence>
<protein>
    <recommendedName>
        <fullName evidence="7">Tim44-like domain-containing protein</fullName>
    </recommendedName>
</protein>
<proteinExistence type="inferred from homology"/>
<evidence type="ECO:0000256" key="6">
    <source>
        <dbReference type="ARBA" id="ARBA00023136"/>
    </source>
</evidence>
<dbReference type="Proteomes" id="UP000008810">
    <property type="component" value="Chromosome 1"/>
</dbReference>
<name>A0A2K2DSR0_BRADI</name>
<dbReference type="GO" id="GO:0005743">
    <property type="term" value="C:mitochondrial inner membrane"/>
    <property type="evidence" value="ECO:0007669"/>
    <property type="project" value="UniProtKB-SubCell"/>
</dbReference>
<sequence>MNDSFFEETATAVSYREIRRRDPTFSLPDFVADIEEAIKPVLIAYSKGDTEMLKKYCNKEFIERCEGERQAYASHNLFFRNKFQTQQIHCVHNRDGQITHGGQDTIKTVYYNWAMQLMDSDELPKQNHTTQFGVYVRCNKLMSKLSYRLSQF</sequence>
<comment type="similarity">
    <text evidence="2">Belongs to the Tim44 family.</text>
</comment>
<dbReference type="PANTHER" id="PTHR10721:SF1">
    <property type="entry name" value="MITOCHONDRIAL IMPORT INNER MEMBRANE TRANSLOCASE SUBUNIT TIM44"/>
    <property type="match status" value="1"/>
</dbReference>
<dbReference type="Gramene" id="PNT77312">
    <property type="protein sequence ID" value="PNT77312"/>
    <property type="gene ID" value="BRADI_1g60993v3"/>
</dbReference>
<dbReference type="EnsemblPlants" id="PNT77312">
    <property type="protein sequence ID" value="PNT77312"/>
    <property type="gene ID" value="BRADI_1g60993v3"/>
</dbReference>
<reference evidence="8 9" key="1">
    <citation type="journal article" date="2010" name="Nature">
        <title>Genome sequencing and analysis of the model grass Brachypodium distachyon.</title>
        <authorList>
            <consortium name="International Brachypodium Initiative"/>
        </authorList>
    </citation>
    <scope>NUCLEOTIDE SEQUENCE [LARGE SCALE GENOMIC DNA]</scope>
    <source>
        <strain evidence="8 9">Bd21</strain>
    </source>
</reference>